<sequence>MLTTEQRRKLEQLKSEFGLSSYEALHILLQMEQNEALRNLTALLMVGDNPIRMAFQQFSPQDFSKMGETISNTIANIFKKIEVVKNKENVDNQGKE</sequence>
<accession>A0A2N3IKM5</accession>
<dbReference type="AlphaFoldDB" id="A0A2N3IKM5"/>
<comment type="caution">
    <text evidence="1">The sequence shown here is derived from an EMBL/GenBank/DDBJ whole genome shotgun (WGS) entry which is preliminary data.</text>
</comment>
<evidence type="ECO:0000313" key="2">
    <source>
        <dbReference type="Proteomes" id="UP000233387"/>
    </source>
</evidence>
<dbReference type="OrthoDB" id="9960969at2"/>
<organism evidence="1 2">
    <name type="scientific">Raineya orbicola</name>
    <dbReference type="NCBI Taxonomy" id="2016530"/>
    <lineage>
        <taxon>Bacteria</taxon>
        <taxon>Pseudomonadati</taxon>
        <taxon>Bacteroidota</taxon>
        <taxon>Cytophagia</taxon>
        <taxon>Cytophagales</taxon>
        <taxon>Raineyaceae</taxon>
        <taxon>Raineya</taxon>
    </lineage>
</organism>
<dbReference type="RefSeq" id="WP_101357293.1">
    <property type="nucleotide sequence ID" value="NZ_NKXO01000001.1"/>
</dbReference>
<name>A0A2N3IKM5_9BACT</name>
<proteinExistence type="predicted"/>
<dbReference type="EMBL" id="NKXO01000001">
    <property type="protein sequence ID" value="PKQ70886.1"/>
    <property type="molecule type" value="Genomic_DNA"/>
</dbReference>
<gene>
    <name evidence="1" type="ORF">Rain11_0027</name>
</gene>
<keyword evidence="2" id="KW-1185">Reference proteome</keyword>
<protein>
    <submittedName>
        <fullName evidence="1">Uncharacterized protein</fullName>
    </submittedName>
</protein>
<evidence type="ECO:0000313" key="1">
    <source>
        <dbReference type="EMBL" id="PKQ70886.1"/>
    </source>
</evidence>
<reference evidence="1 2" key="1">
    <citation type="submission" date="2017-06" db="EMBL/GenBank/DDBJ databases">
        <title>Raineya orbicola gen. nov., sp. nov. a slightly thermophilic bacterium of the phylum Bacteroidetes and the description of Raineyaceae fam. nov.</title>
        <authorList>
            <person name="Albuquerque L."/>
            <person name="Polonia A.R.M."/>
            <person name="Barroso C."/>
            <person name="Froufe H.J.C."/>
            <person name="Lage O."/>
            <person name="Lobo-Da-Cunha A."/>
            <person name="Egas C."/>
            <person name="Da Costa M.S."/>
        </authorList>
    </citation>
    <scope>NUCLEOTIDE SEQUENCE [LARGE SCALE GENOMIC DNA]</scope>
    <source>
        <strain evidence="1 2">SPSPC-11</strain>
    </source>
</reference>
<dbReference type="Proteomes" id="UP000233387">
    <property type="component" value="Unassembled WGS sequence"/>
</dbReference>